<reference evidence="2" key="1">
    <citation type="submission" date="2023-07" db="EMBL/GenBank/DDBJ databases">
        <title>Genome mining of underrepresented organisms for secondary metabolites.</title>
        <authorList>
            <person name="D'Agostino P.M."/>
        </authorList>
    </citation>
    <scope>NUCLEOTIDE SEQUENCE [LARGE SCALE GENOMIC DNA]</scope>
    <source>
        <strain evidence="2">WS4403</strain>
    </source>
</reference>
<name>A0ABS4P522_9GAMM</name>
<proteinExistence type="predicted"/>
<evidence type="ECO:0000313" key="1">
    <source>
        <dbReference type="EMBL" id="MBP2167715.1"/>
    </source>
</evidence>
<organism evidence="1 2">
    <name type="scientific">Winslowiella toletana</name>
    <dbReference type="NCBI Taxonomy" id="92490"/>
    <lineage>
        <taxon>Bacteria</taxon>
        <taxon>Pseudomonadati</taxon>
        <taxon>Pseudomonadota</taxon>
        <taxon>Gammaproteobacteria</taxon>
        <taxon>Enterobacterales</taxon>
        <taxon>Erwiniaceae</taxon>
        <taxon>Winslowiella</taxon>
    </lineage>
</organism>
<evidence type="ECO:0000313" key="2">
    <source>
        <dbReference type="Proteomes" id="UP001195624"/>
    </source>
</evidence>
<comment type="caution">
    <text evidence="1">The sequence shown here is derived from an EMBL/GenBank/DDBJ whole genome shotgun (WGS) entry which is preliminary data.</text>
</comment>
<protein>
    <submittedName>
        <fullName evidence="1">Uncharacterized protein</fullName>
    </submittedName>
</protein>
<dbReference type="RefSeq" id="WP_017803357.1">
    <property type="nucleotide sequence ID" value="NZ_JAGGMQ010000001.1"/>
</dbReference>
<dbReference type="EMBL" id="JAGGMQ010000001">
    <property type="protein sequence ID" value="MBP2167715.1"/>
    <property type="molecule type" value="Genomic_DNA"/>
</dbReference>
<dbReference type="Proteomes" id="UP001195624">
    <property type="component" value="Unassembled WGS sequence"/>
</dbReference>
<sequence>MSVEAFAVINSENNVVNTVLWDKDAQPEWFPGDGFEAIFCGNQLCQIGDTFNEGVFSPPPVVETLMKK</sequence>
<accession>A0ABS4P522</accession>
<keyword evidence="2" id="KW-1185">Reference proteome</keyword>
<gene>
    <name evidence="1" type="ORF">J2125_000907</name>
</gene>